<dbReference type="STRING" id="94208.A0A2S4KMH7"/>
<organism evidence="4 5">
    <name type="scientific">Tolypocladium paradoxum</name>
    <dbReference type="NCBI Taxonomy" id="94208"/>
    <lineage>
        <taxon>Eukaryota</taxon>
        <taxon>Fungi</taxon>
        <taxon>Dikarya</taxon>
        <taxon>Ascomycota</taxon>
        <taxon>Pezizomycotina</taxon>
        <taxon>Sordariomycetes</taxon>
        <taxon>Hypocreomycetidae</taxon>
        <taxon>Hypocreales</taxon>
        <taxon>Ophiocordycipitaceae</taxon>
        <taxon>Tolypocladium</taxon>
    </lineage>
</organism>
<feature type="compositionally biased region" description="Basic and acidic residues" evidence="2">
    <location>
        <begin position="200"/>
        <end position="232"/>
    </location>
</feature>
<dbReference type="EMBL" id="PKSG01001047">
    <property type="protein sequence ID" value="POR31408.1"/>
    <property type="molecule type" value="Genomic_DNA"/>
</dbReference>
<evidence type="ECO:0000313" key="4">
    <source>
        <dbReference type="EMBL" id="POR31408.1"/>
    </source>
</evidence>
<dbReference type="Proteomes" id="UP000237481">
    <property type="component" value="Unassembled WGS sequence"/>
</dbReference>
<protein>
    <submittedName>
        <fullName evidence="4">Coiled-coil domain-containing protein 25</fullName>
    </submittedName>
</protein>
<dbReference type="Pfam" id="PF05670">
    <property type="entry name" value="NFACT-R_1"/>
    <property type="match status" value="1"/>
</dbReference>
<dbReference type="OrthoDB" id="200398at2759"/>
<dbReference type="InterPro" id="IPR039730">
    <property type="entry name" value="Jlp2/Ccd25"/>
</dbReference>
<reference evidence="4 5" key="1">
    <citation type="submission" date="2018-01" db="EMBL/GenBank/DDBJ databases">
        <title>Harnessing the power of phylogenomics to disentangle the directionality and signatures of interkingdom host jumping in the parasitic fungal genus Tolypocladium.</title>
        <authorList>
            <person name="Quandt C.A."/>
            <person name="Patterson W."/>
            <person name="Spatafora J.W."/>
        </authorList>
    </citation>
    <scope>NUCLEOTIDE SEQUENCE [LARGE SCALE GENOMIC DNA]</scope>
    <source>
        <strain evidence="4 5">NRBC 100945</strain>
    </source>
</reference>
<dbReference type="InterPro" id="IPR008532">
    <property type="entry name" value="NFACT_RNA-bd"/>
</dbReference>
<proteinExistence type="inferred from homology"/>
<evidence type="ECO:0000313" key="5">
    <source>
        <dbReference type="Proteomes" id="UP000237481"/>
    </source>
</evidence>
<evidence type="ECO:0000256" key="2">
    <source>
        <dbReference type="SAM" id="MobiDB-lite"/>
    </source>
</evidence>
<accession>A0A2S4KMH7</accession>
<feature type="domain" description="NFACT RNA-binding" evidence="3">
    <location>
        <begin position="47"/>
        <end position="156"/>
    </location>
</feature>
<gene>
    <name evidence="4" type="ORF">TPAR_08373</name>
</gene>
<dbReference type="PANTHER" id="PTHR13049">
    <property type="entry name" value="DUF814-RELATED"/>
    <property type="match status" value="1"/>
</dbReference>
<feature type="region of interest" description="Disordered" evidence="2">
    <location>
        <begin position="200"/>
        <end position="257"/>
    </location>
</feature>
<evidence type="ECO:0000256" key="1">
    <source>
        <dbReference type="ARBA" id="ARBA00008998"/>
    </source>
</evidence>
<dbReference type="AlphaFoldDB" id="A0A2S4KMH7"/>
<sequence length="257" mass="30302">MPQAALRQALVQHRAQRFKTSRFRQGHILHCPQTALRRVARPRSGKMVYYFTSTVVEPSASIYVGKDKFENEDLIKFGWEEDFHVDKLSSAHIYLRMHEGQSWDALPEDLVTDLAQLTKANSIEGNKKDNITIIYTPWSNLKKDGSMDVGQVSFKDPRKVKRVLVAQRENPIVNRLNKTKVEKKPDLKLERDDRLKDLRRREQAAQQQRRKEEAKQAQDWKERKWQKDHAYDDLFTDENMASMSNQDRDANWEDDFM</sequence>
<evidence type="ECO:0000259" key="3">
    <source>
        <dbReference type="Pfam" id="PF05670"/>
    </source>
</evidence>
<dbReference type="PANTHER" id="PTHR13049:SF2">
    <property type="entry name" value="COILED-COIL DOMAIN-CONTAINING PROTEIN 25"/>
    <property type="match status" value="1"/>
</dbReference>
<comment type="similarity">
    <text evidence="1">Belongs to the CCDC25 family.</text>
</comment>
<comment type="caution">
    <text evidence="4">The sequence shown here is derived from an EMBL/GenBank/DDBJ whole genome shotgun (WGS) entry which is preliminary data.</text>
</comment>
<name>A0A2S4KMH7_9HYPO</name>
<keyword evidence="5" id="KW-1185">Reference proteome</keyword>